<feature type="domain" description="VPS28 C-terminal" evidence="7">
    <location>
        <begin position="111"/>
        <end position="206"/>
    </location>
</feature>
<dbReference type="SUPFAM" id="SSF140427">
    <property type="entry name" value="VPS28 C-terminal domain-like"/>
    <property type="match status" value="1"/>
</dbReference>
<feature type="domain" description="VPS28 N-terminal" evidence="8">
    <location>
        <begin position="1"/>
        <end position="104"/>
    </location>
</feature>
<evidence type="ECO:0000256" key="3">
    <source>
        <dbReference type="ARBA" id="ARBA00022753"/>
    </source>
</evidence>
<dbReference type="OrthoDB" id="2671at2759"/>
<keyword evidence="3 5" id="KW-0967">Endosome</keyword>
<dbReference type="FunFam" id="1.20.120.1130:FF:000001">
    <property type="entry name" value="Vacuolar protein sorting-associated protein 28 homolog"/>
    <property type="match status" value="1"/>
</dbReference>
<reference evidence="9" key="1">
    <citation type="submission" date="2013-11" db="EMBL/GenBank/DDBJ databases">
        <title>Genome sequence of the fusiform rust pathogen reveals effectors for host alternation and coevolution with pine.</title>
        <authorList>
            <consortium name="DOE Joint Genome Institute"/>
            <person name="Smith K."/>
            <person name="Pendleton A."/>
            <person name="Kubisiak T."/>
            <person name="Anderson C."/>
            <person name="Salamov A."/>
            <person name="Aerts A."/>
            <person name="Riley R."/>
            <person name="Clum A."/>
            <person name="Lindquist E."/>
            <person name="Ence D."/>
            <person name="Campbell M."/>
            <person name="Kronenberg Z."/>
            <person name="Feau N."/>
            <person name="Dhillon B."/>
            <person name="Hamelin R."/>
            <person name="Burleigh J."/>
            <person name="Smith J."/>
            <person name="Yandell M."/>
            <person name="Nelson C."/>
            <person name="Grigoriev I."/>
            <person name="Davis J."/>
        </authorList>
    </citation>
    <scope>NUCLEOTIDE SEQUENCE</scope>
    <source>
        <strain evidence="9">G11</strain>
    </source>
</reference>
<dbReference type="Gene3D" id="1.20.120.1130">
    <property type="match status" value="1"/>
</dbReference>
<dbReference type="GO" id="GO:0043328">
    <property type="term" value="P:protein transport to vacuole involved in ubiquitin-dependent protein catabolic process via the multivesicular body sorting pathway"/>
    <property type="evidence" value="ECO:0007669"/>
    <property type="project" value="TreeGrafter"/>
</dbReference>
<dbReference type="EMBL" id="MU167293">
    <property type="protein sequence ID" value="KAG0144545.1"/>
    <property type="molecule type" value="Genomic_DNA"/>
</dbReference>
<dbReference type="PANTHER" id="PTHR12937:SF0">
    <property type="entry name" value="VACUOLAR PROTEIN SORTING-ASSOCIATED PROTEIN 28 HOMOLOG"/>
    <property type="match status" value="1"/>
</dbReference>
<dbReference type="GO" id="GO:0044877">
    <property type="term" value="F:protein-containing complex binding"/>
    <property type="evidence" value="ECO:0007669"/>
    <property type="project" value="TreeGrafter"/>
</dbReference>
<evidence type="ECO:0000256" key="4">
    <source>
        <dbReference type="ARBA" id="ARBA00022927"/>
    </source>
</evidence>
<organism evidence="9 10">
    <name type="scientific">Cronartium quercuum f. sp. fusiforme G11</name>
    <dbReference type="NCBI Taxonomy" id="708437"/>
    <lineage>
        <taxon>Eukaryota</taxon>
        <taxon>Fungi</taxon>
        <taxon>Dikarya</taxon>
        <taxon>Basidiomycota</taxon>
        <taxon>Pucciniomycotina</taxon>
        <taxon>Pucciniomycetes</taxon>
        <taxon>Pucciniales</taxon>
        <taxon>Coleosporiaceae</taxon>
        <taxon>Cronartium</taxon>
    </lineage>
</organism>
<proteinExistence type="inferred from homology"/>
<dbReference type="InterPro" id="IPR037206">
    <property type="entry name" value="VPS28_C_sf"/>
</dbReference>
<sequence length="206" mass="23797">MSINLDQEYRLYTTNADRERYDNLATLYSIIISLDYLERAYVRDSITQAQYTPACTRLLAQYKTILKLVGDELASLDAFMSEYRMDCQAAAHRIRVGVPATVEHSAEEGVEAAKWVAETTQSFITFMDALKLKLRAKDQLHPLLSDLMVGYSRFSKSQEWQGRPKILHWLITLNSMRASEEITDEQARQMLFDIDAAYQEFFKTLT</sequence>
<dbReference type="PIRSF" id="PIRSF017535">
    <property type="entry name" value="VPS28"/>
    <property type="match status" value="1"/>
</dbReference>
<dbReference type="PROSITE" id="PS51313">
    <property type="entry name" value="VPS28_N"/>
    <property type="match status" value="1"/>
</dbReference>
<dbReference type="InterPro" id="IPR037202">
    <property type="entry name" value="ESCRT_assembly_dom"/>
</dbReference>
<dbReference type="Proteomes" id="UP000886653">
    <property type="component" value="Unassembled WGS sequence"/>
</dbReference>
<keyword evidence="2 5" id="KW-0813">Transport</keyword>
<evidence type="ECO:0000259" key="7">
    <source>
        <dbReference type="PROSITE" id="PS51310"/>
    </source>
</evidence>
<dbReference type="InterPro" id="IPR017898">
    <property type="entry name" value="VPS28_N"/>
</dbReference>
<protein>
    <recommendedName>
        <fullName evidence="5">Vacuolar protein sorting-associated protein 28</fullName>
    </recommendedName>
    <alternativeName>
        <fullName evidence="5">ESCRT-I complex subunit VPS28</fullName>
    </alternativeName>
</protein>
<dbReference type="AlphaFoldDB" id="A0A9P6NJ45"/>
<dbReference type="SUPFAM" id="SSF140111">
    <property type="entry name" value="Endosomal sorting complex assembly domain"/>
    <property type="match status" value="1"/>
</dbReference>
<comment type="similarity">
    <text evidence="5 6">Belongs to the VPS28 family.</text>
</comment>
<evidence type="ECO:0000259" key="8">
    <source>
        <dbReference type="PROSITE" id="PS51313"/>
    </source>
</evidence>
<comment type="caution">
    <text evidence="9">The sequence shown here is derived from an EMBL/GenBank/DDBJ whole genome shotgun (WGS) entry which is preliminary data.</text>
</comment>
<dbReference type="PANTHER" id="PTHR12937">
    <property type="entry name" value="VACUOLAR PROTEIN SORTING 28, ISOFORM 2 VPS28"/>
    <property type="match status" value="1"/>
</dbReference>
<comment type="function">
    <text evidence="5">Component of the ESCRT-I complex (endosomal sorting complex required for transport I), a regulator of vesicular trafficking process.</text>
</comment>
<evidence type="ECO:0000256" key="5">
    <source>
        <dbReference type="PIRNR" id="PIRNR017535"/>
    </source>
</evidence>
<keyword evidence="10" id="KW-1185">Reference proteome</keyword>
<dbReference type="GO" id="GO:0031902">
    <property type="term" value="C:late endosome membrane"/>
    <property type="evidence" value="ECO:0007669"/>
    <property type="project" value="UniProtKB-SubCell"/>
</dbReference>
<evidence type="ECO:0000256" key="1">
    <source>
        <dbReference type="ARBA" id="ARBA00004633"/>
    </source>
</evidence>
<name>A0A9P6NJ45_9BASI</name>
<dbReference type="PROSITE" id="PS51310">
    <property type="entry name" value="VPS28_C"/>
    <property type="match status" value="1"/>
</dbReference>
<evidence type="ECO:0000256" key="2">
    <source>
        <dbReference type="ARBA" id="ARBA00022448"/>
    </source>
</evidence>
<dbReference type="GO" id="GO:0000813">
    <property type="term" value="C:ESCRT I complex"/>
    <property type="evidence" value="ECO:0007669"/>
    <property type="project" value="UniProtKB-UniRule"/>
</dbReference>
<dbReference type="InterPro" id="IPR007143">
    <property type="entry name" value="Vps28"/>
</dbReference>
<dbReference type="Pfam" id="PF03997">
    <property type="entry name" value="VPS28"/>
    <property type="match status" value="1"/>
</dbReference>
<comment type="subcellular location">
    <subcellularLocation>
        <location evidence="1">Late endosome membrane</location>
        <topology evidence="1">Peripheral membrane protein</topology>
    </subcellularLocation>
</comment>
<gene>
    <name evidence="9" type="ORF">CROQUDRAFT_723968</name>
</gene>
<evidence type="ECO:0000313" key="9">
    <source>
        <dbReference type="EMBL" id="KAG0144545.1"/>
    </source>
</evidence>
<accession>A0A9P6NJ45</accession>
<dbReference type="Gene3D" id="1.20.1440.200">
    <property type="match status" value="1"/>
</dbReference>
<dbReference type="FunFam" id="1.20.1440.200:FF:000004">
    <property type="entry name" value="Vacuolar protein sorting-associated protein 28"/>
    <property type="match status" value="1"/>
</dbReference>
<dbReference type="InterPro" id="IPR038358">
    <property type="entry name" value="VPS28_N_sf"/>
</dbReference>
<evidence type="ECO:0000313" key="10">
    <source>
        <dbReference type="Proteomes" id="UP000886653"/>
    </source>
</evidence>
<evidence type="ECO:0000256" key="6">
    <source>
        <dbReference type="PROSITE-ProRule" id="PRU00642"/>
    </source>
</evidence>
<dbReference type="InterPro" id="IPR017899">
    <property type="entry name" value="VPS28_C"/>
</dbReference>
<keyword evidence="4 5" id="KW-0653">Protein transport</keyword>